<sequence>MTSPSILFHCIRARWLRPYALLVSAAFVPACGLGTTVSSSKRGCAVESICRDTATASCVGRNESSQSILESTVVVPRNVRSFPSPLATKKCGTTTSADFCSHESGHPGRPAFQAKPYSWVRPQLSPNKGRDLSLPKLLIYLRSFFRFGFAVSSPLAWSRRPPMRFLFVTWQVLARRSPARAVRWLIDHLRRLPLHGLSPRRSCPRLVLSLRRTTFGILRRRKKPELSTGDSHPTRSRPCWAY</sequence>
<gene>
    <name evidence="2" type="ORF">Poly21_22310</name>
</gene>
<name>A0A5C6C5Z3_9BACT</name>
<organism evidence="2 3">
    <name type="scientific">Allorhodopirellula heiligendammensis</name>
    <dbReference type="NCBI Taxonomy" id="2714739"/>
    <lineage>
        <taxon>Bacteria</taxon>
        <taxon>Pseudomonadati</taxon>
        <taxon>Planctomycetota</taxon>
        <taxon>Planctomycetia</taxon>
        <taxon>Pirellulales</taxon>
        <taxon>Pirellulaceae</taxon>
        <taxon>Allorhodopirellula</taxon>
    </lineage>
</organism>
<dbReference type="EMBL" id="SJPU01000001">
    <property type="protein sequence ID" value="TWU20050.1"/>
    <property type="molecule type" value="Genomic_DNA"/>
</dbReference>
<protein>
    <submittedName>
        <fullName evidence="2">Uncharacterized protein</fullName>
    </submittedName>
</protein>
<dbReference type="Proteomes" id="UP000319908">
    <property type="component" value="Unassembled WGS sequence"/>
</dbReference>
<proteinExistence type="predicted"/>
<reference evidence="2 3" key="1">
    <citation type="journal article" date="2020" name="Antonie Van Leeuwenhoek">
        <title>Rhodopirellula heiligendammensis sp. nov., Rhodopirellula pilleata sp. nov., and Rhodopirellula solitaria sp. nov. isolated from natural or artificial marine surfaces in Northern Germany and California, USA, and emended description of the genus Rhodopirellula.</title>
        <authorList>
            <person name="Kallscheuer N."/>
            <person name="Wiegand S."/>
            <person name="Jogler M."/>
            <person name="Boedeker C."/>
            <person name="Peeters S.H."/>
            <person name="Rast P."/>
            <person name="Heuer A."/>
            <person name="Jetten M.S.M."/>
            <person name="Rohde M."/>
            <person name="Jogler C."/>
        </authorList>
    </citation>
    <scope>NUCLEOTIDE SEQUENCE [LARGE SCALE GENOMIC DNA]</scope>
    <source>
        <strain evidence="2 3">Poly21</strain>
    </source>
</reference>
<comment type="caution">
    <text evidence="2">The sequence shown here is derived from an EMBL/GenBank/DDBJ whole genome shotgun (WGS) entry which is preliminary data.</text>
</comment>
<keyword evidence="3" id="KW-1185">Reference proteome</keyword>
<evidence type="ECO:0000256" key="1">
    <source>
        <dbReference type="SAM" id="MobiDB-lite"/>
    </source>
</evidence>
<accession>A0A5C6C5Z3</accession>
<evidence type="ECO:0000313" key="3">
    <source>
        <dbReference type="Proteomes" id="UP000319908"/>
    </source>
</evidence>
<dbReference type="AlphaFoldDB" id="A0A5C6C5Z3"/>
<feature type="region of interest" description="Disordered" evidence="1">
    <location>
        <begin position="223"/>
        <end position="242"/>
    </location>
</feature>
<evidence type="ECO:0000313" key="2">
    <source>
        <dbReference type="EMBL" id="TWU20050.1"/>
    </source>
</evidence>